<sequence length="249" mass="27924">MSGNNTCVTDLSCADSPLSTTGNIIGILTLAYAVFVTVAFQANALANVDKEIKELGLRLEAEYESLKRTSDMFQEFKDRIPEAIASKVNFTTTHAASIITHHTFIILSPEAYGYKWVPWSMRRLLRRNTFLRNKQKLNSALGTAIEKRLEIERIYSSAFNRLVDIVFRTIIMLLVSSLFEVFRLVIEEIDTQNSMISQQYDMIRAQNLILEQILGALQPSHPILPGAVHVPGDEGPSTPPSGSERFECT</sequence>
<accession>A0AAD6GBR6</accession>
<organism evidence="3 4">
    <name type="scientific">Penicillium frequentans</name>
    <dbReference type="NCBI Taxonomy" id="3151616"/>
    <lineage>
        <taxon>Eukaryota</taxon>
        <taxon>Fungi</taxon>
        <taxon>Dikarya</taxon>
        <taxon>Ascomycota</taxon>
        <taxon>Pezizomycotina</taxon>
        <taxon>Eurotiomycetes</taxon>
        <taxon>Eurotiomycetidae</taxon>
        <taxon>Eurotiales</taxon>
        <taxon>Aspergillaceae</taxon>
        <taxon>Penicillium</taxon>
    </lineage>
</organism>
<proteinExistence type="predicted"/>
<dbReference type="EMBL" id="JAQIZZ010000008">
    <property type="protein sequence ID" value="KAJ5525845.1"/>
    <property type="molecule type" value="Genomic_DNA"/>
</dbReference>
<evidence type="ECO:0000313" key="4">
    <source>
        <dbReference type="Proteomes" id="UP001220324"/>
    </source>
</evidence>
<keyword evidence="2" id="KW-0472">Membrane</keyword>
<keyword evidence="2" id="KW-0812">Transmembrane</keyword>
<dbReference type="Proteomes" id="UP001220324">
    <property type="component" value="Unassembled WGS sequence"/>
</dbReference>
<evidence type="ECO:0000313" key="3">
    <source>
        <dbReference type="EMBL" id="KAJ5525845.1"/>
    </source>
</evidence>
<reference evidence="3 4" key="1">
    <citation type="journal article" date="2023" name="IMA Fungus">
        <title>Comparative genomic study of the Penicillium genus elucidates a diverse pangenome and 15 lateral gene transfer events.</title>
        <authorList>
            <person name="Petersen C."/>
            <person name="Sorensen T."/>
            <person name="Nielsen M.R."/>
            <person name="Sondergaard T.E."/>
            <person name="Sorensen J.L."/>
            <person name="Fitzpatrick D.A."/>
            <person name="Frisvad J.C."/>
            <person name="Nielsen K.L."/>
        </authorList>
    </citation>
    <scope>NUCLEOTIDE SEQUENCE [LARGE SCALE GENOMIC DNA]</scope>
    <source>
        <strain evidence="3 4">IBT 35679</strain>
    </source>
</reference>
<feature type="transmembrane region" description="Helical" evidence="2">
    <location>
        <begin position="24"/>
        <end position="46"/>
    </location>
</feature>
<evidence type="ECO:0000256" key="2">
    <source>
        <dbReference type="SAM" id="Phobius"/>
    </source>
</evidence>
<name>A0AAD6GBR6_9EURO</name>
<feature type="region of interest" description="Disordered" evidence="1">
    <location>
        <begin position="230"/>
        <end position="249"/>
    </location>
</feature>
<comment type="caution">
    <text evidence="3">The sequence shown here is derived from an EMBL/GenBank/DDBJ whole genome shotgun (WGS) entry which is preliminary data.</text>
</comment>
<keyword evidence="4" id="KW-1185">Reference proteome</keyword>
<protein>
    <submittedName>
        <fullName evidence="3">Uncharacterized protein</fullName>
    </submittedName>
</protein>
<evidence type="ECO:0000256" key="1">
    <source>
        <dbReference type="SAM" id="MobiDB-lite"/>
    </source>
</evidence>
<keyword evidence="2" id="KW-1133">Transmembrane helix</keyword>
<gene>
    <name evidence="3" type="ORF">N7494_012495</name>
</gene>
<dbReference type="AlphaFoldDB" id="A0AAD6GBR6"/>